<organism evidence="1 2">
    <name type="scientific">Pichia membranifaciens NRRL Y-2026</name>
    <dbReference type="NCBI Taxonomy" id="763406"/>
    <lineage>
        <taxon>Eukaryota</taxon>
        <taxon>Fungi</taxon>
        <taxon>Dikarya</taxon>
        <taxon>Ascomycota</taxon>
        <taxon>Saccharomycotina</taxon>
        <taxon>Pichiomycetes</taxon>
        <taxon>Pichiales</taxon>
        <taxon>Pichiaceae</taxon>
        <taxon>Pichia</taxon>
    </lineage>
</organism>
<accession>A0A1E3NQA9</accession>
<dbReference type="AlphaFoldDB" id="A0A1E3NQA9"/>
<dbReference type="EMBL" id="KV454002">
    <property type="protein sequence ID" value="ODQ48242.1"/>
    <property type="molecule type" value="Genomic_DNA"/>
</dbReference>
<gene>
    <name evidence="1" type="ORF">PICMEDRAFT_11147</name>
</gene>
<evidence type="ECO:0000313" key="2">
    <source>
        <dbReference type="Proteomes" id="UP000094455"/>
    </source>
</evidence>
<proteinExistence type="predicted"/>
<evidence type="ECO:0000313" key="1">
    <source>
        <dbReference type="EMBL" id="ODQ48242.1"/>
    </source>
</evidence>
<protein>
    <submittedName>
        <fullName evidence="1">Uncharacterized protein</fullName>
    </submittedName>
</protein>
<sequence length="532" mass="60429">MAKSANNSGPSQDQLDAVLEEFYPGTLLKIKAKQELAGIKTLCDRIYYVVQLAKEKVSTEEILILSTSKESLASIDFHLGEKCSKTQKIKKITFTGLIAESLSQHFKNWTILKEEKIKEIVRILGGKVEIPYSKLKGSIQQLSAVTTKSLMHMNEHEVMVRFGLDREAALQVKKIVDNVFYVPYSQVIKESTKIPLFFTDLSKYKVICVANFHHLREEEANFLINLGNGKHITILANDSTKAKPKLFEQNWKLMSTAYKDGKIKEVHVNGDYAPEDSTNDNNYDQKDNSLIDQILKNKISLLNFEELIEVMLKVLNNKKKNLPFLQMLSLIPGFDNAFLKKFCKLVSSEKSSVFDFLIKYQDSLSNKTKAKILPILKYLSKIESKLDTSNANSIMIHMLNLCRALGVDTQATEDMKKQFVDLHLWLKFLQNNEQLRISDNLIECYIANGTFKSKPANNSLSQFKEGKPMEATLDIKFPVSIAMKGRIETREGDSAEVKIEDMPLRRSNSSRYKARPLSWHAGAIASAARKLK</sequence>
<keyword evidence="2" id="KW-1185">Reference proteome</keyword>
<name>A0A1E3NQA9_9ASCO</name>
<dbReference type="GeneID" id="30176450"/>
<dbReference type="OrthoDB" id="3993509at2759"/>
<reference evidence="1 2" key="1">
    <citation type="journal article" date="2016" name="Proc. Natl. Acad. Sci. U.S.A.">
        <title>Comparative genomics of biotechnologically important yeasts.</title>
        <authorList>
            <person name="Riley R."/>
            <person name="Haridas S."/>
            <person name="Wolfe K.H."/>
            <person name="Lopes M.R."/>
            <person name="Hittinger C.T."/>
            <person name="Goeker M."/>
            <person name="Salamov A.A."/>
            <person name="Wisecaver J.H."/>
            <person name="Long T.M."/>
            <person name="Calvey C.H."/>
            <person name="Aerts A.L."/>
            <person name="Barry K.W."/>
            <person name="Choi C."/>
            <person name="Clum A."/>
            <person name="Coughlan A.Y."/>
            <person name="Deshpande S."/>
            <person name="Douglass A.P."/>
            <person name="Hanson S.J."/>
            <person name="Klenk H.-P."/>
            <person name="LaButti K.M."/>
            <person name="Lapidus A."/>
            <person name="Lindquist E.A."/>
            <person name="Lipzen A.M."/>
            <person name="Meier-Kolthoff J.P."/>
            <person name="Ohm R.A."/>
            <person name="Otillar R.P."/>
            <person name="Pangilinan J.L."/>
            <person name="Peng Y."/>
            <person name="Rokas A."/>
            <person name="Rosa C.A."/>
            <person name="Scheuner C."/>
            <person name="Sibirny A.A."/>
            <person name="Slot J.C."/>
            <person name="Stielow J.B."/>
            <person name="Sun H."/>
            <person name="Kurtzman C.P."/>
            <person name="Blackwell M."/>
            <person name="Grigoriev I.V."/>
            <person name="Jeffries T.W."/>
        </authorList>
    </citation>
    <scope>NUCLEOTIDE SEQUENCE [LARGE SCALE GENOMIC DNA]</scope>
    <source>
        <strain evidence="1 2">NRRL Y-2026</strain>
    </source>
</reference>
<dbReference type="Proteomes" id="UP000094455">
    <property type="component" value="Unassembled WGS sequence"/>
</dbReference>
<dbReference type="RefSeq" id="XP_019019355.1">
    <property type="nucleotide sequence ID" value="XM_019159763.1"/>
</dbReference>